<dbReference type="InterPro" id="IPR002109">
    <property type="entry name" value="Glutaredoxin"/>
</dbReference>
<feature type="domain" description="Glutaredoxin" evidence="3">
    <location>
        <begin position="2"/>
        <end position="54"/>
    </location>
</feature>
<dbReference type="InterPro" id="IPR011909">
    <property type="entry name" value="GlrX_NrdH"/>
</dbReference>
<dbReference type="PROSITE" id="PS51354">
    <property type="entry name" value="GLUTAREDOXIN_2"/>
    <property type="match status" value="1"/>
</dbReference>
<evidence type="ECO:0000256" key="2">
    <source>
        <dbReference type="ARBA" id="ARBA00017945"/>
    </source>
</evidence>
<comment type="caution">
    <text evidence="4">The sequence shown here is derived from an EMBL/GenBank/DDBJ whole genome shotgun (WGS) entry which is preliminary data.</text>
</comment>
<accession>A0A7Z0LC36</accession>
<dbReference type="Gene3D" id="3.40.30.10">
    <property type="entry name" value="Glutaredoxin"/>
    <property type="match status" value="1"/>
</dbReference>
<evidence type="ECO:0000256" key="1">
    <source>
        <dbReference type="ARBA" id="ARBA00002292"/>
    </source>
</evidence>
<dbReference type="InterPro" id="IPR036249">
    <property type="entry name" value="Thioredoxin-like_sf"/>
</dbReference>
<dbReference type="RefSeq" id="WP_179923315.1">
    <property type="nucleotide sequence ID" value="NZ_CP128228.1"/>
</dbReference>
<organism evidence="4 5">
    <name type="scientific">Streptococcus danieliae</name>
    <dbReference type="NCBI Taxonomy" id="747656"/>
    <lineage>
        <taxon>Bacteria</taxon>
        <taxon>Bacillati</taxon>
        <taxon>Bacillota</taxon>
        <taxon>Bacilli</taxon>
        <taxon>Lactobacillales</taxon>
        <taxon>Streptococcaceae</taxon>
        <taxon>Streptococcus</taxon>
    </lineage>
</organism>
<sequence>MVTVYSKNNCMQCRMTKKFLDENRVYYKEINLDLEPEYIETVKEMGFAAAPVIVSPKGNFAGFQPSLLKQLA</sequence>
<dbReference type="Proteomes" id="UP000563349">
    <property type="component" value="Unassembled WGS sequence"/>
</dbReference>
<reference evidence="4 5" key="1">
    <citation type="submission" date="2020-07" db="EMBL/GenBank/DDBJ databases">
        <title>MOT database genomes.</title>
        <authorList>
            <person name="Joseph S."/>
            <person name="Aduse-Opoku J."/>
            <person name="Hashim A."/>
            <person name="Wade W."/>
            <person name="Curtis M."/>
        </authorList>
    </citation>
    <scope>NUCLEOTIDE SEQUENCE [LARGE SCALE GENOMIC DNA]</scope>
    <source>
        <strain evidence="4 5">CCW311</strain>
    </source>
</reference>
<gene>
    <name evidence="4" type="primary">nrdH</name>
    <name evidence="4" type="ORF">HZY93_01295</name>
</gene>
<dbReference type="AlphaFoldDB" id="A0A7Z0LC36"/>
<evidence type="ECO:0000313" key="5">
    <source>
        <dbReference type="Proteomes" id="UP000563349"/>
    </source>
</evidence>
<evidence type="ECO:0000259" key="3">
    <source>
        <dbReference type="Pfam" id="PF00462"/>
    </source>
</evidence>
<comment type="function">
    <text evidence="1">Electron transport system for the ribonucleotide reductase system NrdEF.</text>
</comment>
<proteinExistence type="predicted"/>
<keyword evidence="5" id="KW-1185">Reference proteome</keyword>
<dbReference type="NCBIfam" id="TIGR02194">
    <property type="entry name" value="GlrX_NrdH"/>
    <property type="match status" value="1"/>
</dbReference>
<protein>
    <recommendedName>
        <fullName evidence="2">Glutaredoxin-like protein NrdH</fullName>
    </recommendedName>
</protein>
<evidence type="ECO:0000313" key="4">
    <source>
        <dbReference type="EMBL" id="NYS48618.1"/>
    </source>
</evidence>
<dbReference type="CDD" id="cd02976">
    <property type="entry name" value="NrdH"/>
    <property type="match status" value="1"/>
</dbReference>
<dbReference type="GO" id="GO:0045454">
    <property type="term" value="P:cell redox homeostasis"/>
    <property type="evidence" value="ECO:0007669"/>
    <property type="project" value="InterPro"/>
</dbReference>
<dbReference type="Pfam" id="PF00462">
    <property type="entry name" value="Glutaredoxin"/>
    <property type="match status" value="1"/>
</dbReference>
<name>A0A7Z0LC36_9STRE</name>
<dbReference type="SUPFAM" id="SSF52833">
    <property type="entry name" value="Thioredoxin-like"/>
    <property type="match status" value="1"/>
</dbReference>
<dbReference type="EMBL" id="JACBYG010000009">
    <property type="protein sequence ID" value="NYS48618.1"/>
    <property type="molecule type" value="Genomic_DNA"/>
</dbReference>